<gene>
    <name evidence="2" type="ORF">IE81DRAFT_222565</name>
</gene>
<keyword evidence="3" id="KW-1185">Reference proteome</keyword>
<evidence type="ECO:0000313" key="3">
    <source>
        <dbReference type="Proteomes" id="UP000245783"/>
    </source>
</evidence>
<feature type="compositionally biased region" description="Polar residues" evidence="1">
    <location>
        <begin position="131"/>
        <end position="141"/>
    </location>
</feature>
<sequence length="856" mass="95704">MSGQNDVQMPASESLSVPIRRLPSPLVCGEALCFVDVDAPTTSTTRREQGQAVELLDESAGSKLACLASRSRSVRTAGTGADAETSTGTGTGTSTSTGLGAGTGTSTSTSSRTTSAGGSVSSPKLLVQSPAKVQNSASVSPMSAPLKSEDIGESLRQSYESRLERRTLRLKWTSEEHRRRGEERVRDPAFVSKLEALRQRIREKKEEKRLAAALVDLLQCCAQLLSSSSTANAFKNHDSRHVNTGVDVPRHNSDLRSRRHAAKSGESRVSAFEQGNQQLRSDGECNCVDIAIRVPKQHMLWLALQDEQSAVGDGSDASSVRRDAQHPFLDYASVIEMNREDHSDLSGSIVRQIARYARQLLIAHPFARRVHVVTWTGSLVRLWQYNANGIVLSRPFALMETSDSSRKEGSADSVAELGKLCYLLMSGEATVLPRWTPCSPDAKAQLRDMEVGIEIKDHQSVRIINVRPSIDGSRTVLFGTPITNVHFPQQFKTQYPWVFFKCSWLPERLSQHEHTMLKELSKTGCAPDPIGNFQLPWTTSTLKSFSRSEEDEGQHRMLACVLVFAQHRGTHIPYTLSVAEKADVFAQLSQQLCAYAKRGYHYRDLNTGNVLIRYENDKLVLNLVDHGNVRHGFVRGLETTAEDDARSANQLFIPSGMHRAVSARDSFIFAGQRLLVAVTDRDKMLRRRQWYDEHRELYLSLHRYCDDLESSIYILIWLSAKPGMHDQLRRILTDAGEKTNAWSKEVRFEMLLIEHLGAEEVCNDLLLELYRAIRHAQEASLKRVETHYEEMILNGESNVPFEIIESRLKTVGELPLTPEEEQCMAVEAPRLFRKMSRLQTASDSTPPDAKRTKPKP</sequence>
<dbReference type="EMBL" id="KZ819419">
    <property type="protein sequence ID" value="PWN40372.1"/>
    <property type="molecule type" value="Genomic_DNA"/>
</dbReference>
<feature type="region of interest" description="Disordered" evidence="1">
    <location>
        <begin position="835"/>
        <end position="856"/>
    </location>
</feature>
<evidence type="ECO:0000256" key="1">
    <source>
        <dbReference type="SAM" id="MobiDB-lite"/>
    </source>
</evidence>
<dbReference type="RefSeq" id="XP_025367532.1">
    <property type="nucleotide sequence ID" value="XM_025511057.1"/>
</dbReference>
<protein>
    <recommendedName>
        <fullName evidence="4">Fungal-type protein kinase domain-containing protein</fullName>
    </recommendedName>
</protein>
<dbReference type="Proteomes" id="UP000245783">
    <property type="component" value="Unassembled WGS sequence"/>
</dbReference>
<evidence type="ECO:0008006" key="4">
    <source>
        <dbReference type="Google" id="ProtNLM"/>
    </source>
</evidence>
<evidence type="ECO:0000313" key="2">
    <source>
        <dbReference type="EMBL" id="PWN40372.1"/>
    </source>
</evidence>
<accession>A0A316VS88</accession>
<organism evidence="2 3">
    <name type="scientific">Ceraceosorus guamensis</name>
    <dbReference type="NCBI Taxonomy" id="1522189"/>
    <lineage>
        <taxon>Eukaryota</taxon>
        <taxon>Fungi</taxon>
        <taxon>Dikarya</taxon>
        <taxon>Basidiomycota</taxon>
        <taxon>Ustilaginomycotina</taxon>
        <taxon>Exobasidiomycetes</taxon>
        <taxon>Ceraceosorales</taxon>
        <taxon>Ceraceosoraceae</taxon>
        <taxon>Ceraceosorus</taxon>
    </lineage>
</organism>
<reference evidence="2 3" key="1">
    <citation type="journal article" date="2018" name="Mol. Biol. Evol.">
        <title>Broad Genomic Sampling Reveals a Smut Pathogenic Ancestry of the Fungal Clade Ustilaginomycotina.</title>
        <authorList>
            <person name="Kijpornyongpan T."/>
            <person name="Mondo S.J."/>
            <person name="Barry K."/>
            <person name="Sandor L."/>
            <person name="Lee J."/>
            <person name="Lipzen A."/>
            <person name="Pangilinan J."/>
            <person name="LaButti K."/>
            <person name="Hainaut M."/>
            <person name="Henrissat B."/>
            <person name="Grigoriev I.V."/>
            <person name="Spatafora J.W."/>
            <person name="Aime M.C."/>
        </authorList>
    </citation>
    <scope>NUCLEOTIDE SEQUENCE [LARGE SCALE GENOMIC DNA]</scope>
    <source>
        <strain evidence="2 3">MCA 4658</strain>
    </source>
</reference>
<dbReference type="OrthoDB" id="5584477at2759"/>
<dbReference type="SUPFAM" id="SSF56112">
    <property type="entry name" value="Protein kinase-like (PK-like)"/>
    <property type="match status" value="1"/>
</dbReference>
<feature type="compositionally biased region" description="Low complexity" evidence="1">
    <location>
        <begin position="76"/>
        <end position="122"/>
    </location>
</feature>
<feature type="region of interest" description="Disordered" evidence="1">
    <location>
        <begin position="242"/>
        <end position="271"/>
    </location>
</feature>
<dbReference type="GeneID" id="37032927"/>
<dbReference type="InterPro" id="IPR011009">
    <property type="entry name" value="Kinase-like_dom_sf"/>
</dbReference>
<feature type="region of interest" description="Disordered" evidence="1">
    <location>
        <begin position="71"/>
        <end position="153"/>
    </location>
</feature>
<dbReference type="InParanoid" id="A0A316VS88"/>
<name>A0A316VS88_9BASI</name>
<dbReference type="AlphaFoldDB" id="A0A316VS88"/>
<proteinExistence type="predicted"/>